<feature type="transmembrane region" description="Helical" evidence="1">
    <location>
        <begin position="12"/>
        <end position="32"/>
    </location>
</feature>
<dbReference type="STRING" id="123214.PERMA_0880"/>
<dbReference type="KEGG" id="pmx:PERMA_0880"/>
<feature type="transmembrane region" description="Helical" evidence="1">
    <location>
        <begin position="88"/>
        <end position="105"/>
    </location>
</feature>
<accession>C0QPS1</accession>
<feature type="domain" description="DUF2231" evidence="2">
    <location>
        <begin position="7"/>
        <end position="145"/>
    </location>
</feature>
<reference evidence="3 4" key="1">
    <citation type="journal article" date="2009" name="J. Bacteriol.">
        <title>Complete and draft genome sequences of six members of the Aquificales.</title>
        <authorList>
            <person name="Reysenbach A.L."/>
            <person name="Hamamura N."/>
            <person name="Podar M."/>
            <person name="Griffiths E."/>
            <person name="Ferreira S."/>
            <person name="Hochstein R."/>
            <person name="Heidelberg J."/>
            <person name="Johnson J."/>
            <person name="Mead D."/>
            <person name="Pohorille A."/>
            <person name="Sarmiento M."/>
            <person name="Schweighofer K."/>
            <person name="Seshadri R."/>
            <person name="Voytek M.A."/>
        </authorList>
    </citation>
    <scope>NUCLEOTIDE SEQUENCE [LARGE SCALE GENOMIC DNA]</scope>
    <source>
        <strain evidence="4">DSM 14350 / EX-H1</strain>
    </source>
</reference>
<dbReference type="eggNOG" id="COG4244">
    <property type="taxonomic scope" value="Bacteria"/>
</dbReference>
<dbReference type="PaxDb" id="123214-PERMA_0880"/>
<dbReference type="InterPro" id="IPR019251">
    <property type="entry name" value="DUF2231_TM"/>
</dbReference>
<dbReference type="AlphaFoldDB" id="C0QPS1"/>
<keyword evidence="1" id="KW-0472">Membrane</keyword>
<protein>
    <recommendedName>
        <fullName evidence="2">DUF2231 domain-containing protein</fullName>
    </recommendedName>
</protein>
<dbReference type="EMBL" id="CP001230">
    <property type="protein sequence ID" value="ACO04741.1"/>
    <property type="molecule type" value="Genomic_DNA"/>
</dbReference>
<evidence type="ECO:0000313" key="3">
    <source>
        <dbReference type="EMBL" id="ACO04741.1"/>
    </source>
</evidence>
<name>C0QPS1_PERMH</name>
<dbReference type="Proteomes" id="UP000001366">
    <property type="component" value="Chromosome"/>
</dbReference>
<keyword evidence="4" id="KW-1185">Reference proteome</keyword>
<feature type="transmembrane region" description="Helical" evidence="1">
    <location>
        <begin position="112"/>
        <end position="132"/>
    </location>
</feature>
<proteinExistence type="predicted"/>
<feature type="transmembrane region" description="Helical" evidence="1">
    <location>
        <begin position="39"/>
        <end position="57"/>
    </location>
</feature>
<dbReference type="HOGENOM" id="CLU_107155_5_1_0"/>
<evidence type="ECO:0000313" key="4">
    <source>
        <dbReference type="Proteomes" id="UP000001366"/>
    </source>
</evidence>
<sequence length="162" mass="17979">MELLSQLHPPMVHFAIALVMIGVFFDIAGFVLKKDHLKHAGFWTIVFGMLAVWGAAFTGHQAEELVEEAIKGTAAYELLEKHEEIGEILPWAVTVLGLLRIYLFFKSKDLLFIVYLIAGIVVAGVIGLQGRIGGKLVYEHGVGVKGKGVQIQEKYHNHEDEE</sequence>
<organism evidence="3 4">
    <name type="scientific">Persephonella marina (strain DSM 14350 / EX-H1)</name>
    <dbReference type="NCBI Taxonomy" id="123214"/>
    <lineage>
        <taxon>Bacteria</taxon>
        <taxon>Pseudomonadati</taxon>
        <taxon>Aquificota</taxon>
        <taxon>Aquificia</taxon>
        <taxon>Aquificales</taxon>
        <taxon>Hydrogenothermaceae</taxon>
        <taxon>Persephonella</taxon>
    </lineage>
</organism>
<dbReference type="OrthoDB" id="8080622at2"/>
<keyword evidence="1" id="KW-0812">Transmembrane</keyword>
<dbReference type="Pfam" id="PF09990">
    <property type="entry name" value="DUF2231"/>
    <property type="match status" value="1"/>
</dbReference>
<keyword evidence="1" id="KW-1133">Transmembrane helix</keyword>
<gene>
    <name evidence="3" type="ordered locus">PERMA_0880</name>
</gene>
<evidence type="ECO:0000256" key="1">
    <source>
        <dbReference type="SAM" id="Phobius"/>
    </source>
</evidence>
<evidence type="ECO:0000259" key="2">
    <source>
        <dbReference type="Pfam" id="PF09990"/>
    </source>
</evidence>
<dbReference type="RefSeq" id="WP_015898845.1">
    <property type="nucleotide sequence ID" value="NC_012440.1"/>
</dbReference>